<feature type="signal peptide" evidence="1">
    <location>
        <begin position="1"/>
        <end position="21"/>
    </location>
</feature>
<dbReference type="Gene3D" id="2.60.120.560">
    <property type="entry name" value="Exo-inulinase, domain 1"/>
    <property type="match status" value="1"/>
</dbReference>
<reference evidence="2" key="1">
    <citation type="submission" date="2020-11" db="EMBL/GenBank/DDBJ databases">
        <title>Bacterial whole genome sequence for Panacibacter sp. DH6.</title>
        <authorList>
            <person name="Le V."/>
            <person name="Ko S."/>
            <person name="Ahn C.-Y."/>
            <person name="Oh H.-M."/>
        </authorList>
    </citation>
    <scope>NUCLEOTIDE SEQUENCE</scope>
    <source>
        <strain evidence="2">DH6</strain>
    </source>
</reference>
<evidence type="ECO:0000313" key="3">
    <source>
        <dbReference type="Proteomes" id="UP000628448"/>
    </source>
</evidence>
<dbReference type="EMBL" id="JADWYR010000002">
    <property type="protein sequence ID" value="MBG9377927.1"/>
    <property type="molecule type" value="Genomic_DNA"/>
</dbReference>
<keyword evidence="3" id="KW-1185">Reference proteome</keyword>
<evidence type="ECO:0008006" key="4">
    <source>
        <dbReference type="Google" id="ProtNLM"/>
    </source>
</evidence>
<protein>
    <recommendedName>
        <fullName evidence="4">DUF1080 domain-containing protein</fullName>
    </recommendedName>
</protein>
<evidence type="ECO:0000256" key="1">
    <source>
        <dbReference type="SAM" id="SignalP"/>
    </source>
</evidence>
<name>A0A931GYY5_9BACT</name>
<evidence type="ECO:0000313" key="2">
    <source>
        <dbReference type="EMBL" id="MBG9377927.1"/>
    </source>
</evidence>
<dbReference type="RefSeq" id="WP_196991988.1">
    <property type="nucleotide sequence ID" value="NZ_JADWYR010000002.1"/>
</dbReference>
<keyword evidence="1" id="KW-0732">Signal</keyword>
<dbReference type="Proteomes" id="UP000628448">
    <property type="component" value="Unassembled WGS sequence"/>
</dbReference>
<proteinExistence type="predicted"/>
<organism evidence="2 3">
    <name type="scientific">Panacibacter microcysteis</name>
    <dbReference type="NCBI Taxonomy" id="2793269"/>
    <lineage>
        <taxon>Bacteria</taxon>
        <taxon>Pseudomonadati</taxon>
        <taxon>Bacteroidota</taxon>
        <taxon>Chitinophagia</taxon>
        <taxon>Chitinophagales</taxon>
        <taxon>Chitinophagaceae</taxon>
        <taxon>Panacibacter</taxon>
    </lineage>
</organism>
<feature type="chain" id="PRO_5036722022" description="DUF1080 domain-containing protein" evidence="1">
    <location>
        <begin position="22"/>
        <end position="387"/>
    </location>
</feature>
<dbReference type="AlphaFoldDB" id="A0A931GYY5"/>
<accession>A0A931GYY5</accession>
<gene>
    <name evidence="2" type="ORF">I5907_16925</name>
</gene>
<comment type="caution">
    <text evidence="2">The sequence shown here is derived from an EMBL/GenBank/DDBJ whole genome shotgun (WGS) entry which is preliminary data.</text>
</comment>
<sequence length="387" mass="42885">MKKRSVFISIAVLITCCGAKAQAKHITVPMQPAAWQFDSSKTEFVLYKSVRCVKGRNNAFYQVFLKDQVFTAGTIEFDVELSGMGFPGINFRMSADNKNGEHFYIRSFGPVSSATRTTLQYAEIKDGVSMWDLADEYQAGAVIHQDSWNHVKLVISGKQMKAYVNDMHKPALVVPELESSQRSGGISLSGNVIFANLVIKPGVVESLDSSAALNVIANDTRYLRKWEVAPAIGFPFGKEIIISLPSMYGTLTKADLPDSSAKWQPLIANNRGIVNVYNLFGATENDARRLTWLRTTIIADKEQERTIQLGFSDEAWVFINGQIVYAGKNYFGTPQAKNDGRCTIENANFTLPLKQGKNEIMIALANYFYGWGIIARLDDTAGLSLSE</sequence>